<proteinExistence type="predicted"/>
<comment type="caution">
    <text evidence="1">The sequence shown here is derived from an EMBL/GenBank/DDBJ whole genome shotgun (WGS) entry which is preliminary data.</text>
</comment>
<organism evidence="1 2">
    <name type="scientific">Alternaria gaisen</name>
    <dbReference type="NCBI Taxonomy" id="167740"/>
    <lineage>
        <taxon>Eukaryota</taxon>
        <taxon>Fungi</taxon>
        <taxon>Dikarya</taxon>
        <taxon>Ascomycota</taxon>
        <taxon>Pezizomycotina</taxon>
        <taxon>Dothideomycetes</taxon>
        <taxon>Pleosporomycetidae</taxon>
        <taxon>Pleosporales</taxon>
        <taxon>Pleosporineae</taxon>
        <taxon>Pleosporaceae</taxon>
        <taxon>Alternaria</taxon>
        <taxon>Alternaria sect. Alternaria</taxon>
    </lineage>
</organism>
<evidence type="ECO:0000313" key="2">
    <source>
        <dbReference type="Proteomes" id="UP000293547"/>
    </source>
</evidence>
<protein>
    <submittedName>
        <fullName evidence="1">Uncharacterized protein</fullName>
    </submittedName>
</protein>
<dbReference type="Proteomes" id="UP000293547">
    <property type="component" value="Unassembled WGS sequence"/>
</dbReference>
<accession>A0ACB6FAD9</accession>
<keyword evidence="2" id="KW-1185">Reference proteome</keyword>
<name>A0ACB6FAD9_9PLEO</name>
<sequence>MPQYFLAPTRDAPPETFIRLGNIIEEPRFADRPLNEHPLPIEKCIVGSESKNGVLKFENTKTCTIGIWASFLMQILGVGGDINNQISKGTTERWEFERIETLLFEPSTEYIEKSLDSTDVKRYVQHNRSWLWDTNLYIITGIKIAYGAKGTVSYARSKGINLHLGVDATSVGVPGEAGPNIGFEKACNVTQSIGDKDPFVLAFRMRRIKVSSKGQVRHERVDGGMLGVDDGDDEDEEERVELVVDGLESADADAEEFSIRTSWKVGNEGAEDMSCALVEDD</sequence>
<reference evidence="1 2" key="1">
    <citation type="journal article" date="2019" name="bioRxiv">
        <title>Genomics, evolutionary history and diagnostics of the Alternaria alternata species group including apple and Asian pear pathotypes.</title>
        <authorList>
            <person name="Armitage A.D."/>
            <person name="Cockerton H.M."/>
            <person name="Sreenivasaprasad S."/>
            <person name="Woodhall J.W."/>
            <person name="Lane C.R."/>
            <person name="Harrison R.J."/>
            <person name="Clarkson J.P."/>
        </authorList>
    </citation>
    <scope>NUCLEOTIDE SEQUENCE [LARGE SCALE GENOMIC DNA]</scope>
    <source>
        <strain evidence="1 2">FERA 650</strain>
    </source>
</reference>
<dbReference type="EMBL" id="PDWZ02000011">
    <property type="protein sequence ID" value="KAB2101413.1"/>
    <property type="molecule type" value="Genomic_DNA"/>
</dbReference>
<gene>
    <name evidence="1" type="ORF">AG0111_0g10606</name>
</gene>
<evidence type="ECO:0000313" key="1">
    <source>
        <dbReference type="EMBL" id="KAB2101413.1"/>
    </source>
</evidence>